<dbReference type="Proteomes" id="UP000265520">
    <property type="component" value="Unassembled WGS sequence"/>
</dbReference>
<reference evidence="1 2" key="1">
    <citation type="journal article" date="2018" name="Front. Plant Sci.">
        <title>Red Clover (Trifolium pratense) and Zigzag Clover (T. medium) - A Picture of Genomic Similarities and Differences.</title>
        <authorList>
            <person name="Dluhosova J."/>
            <person name="Istvanek J."/>
            <person name="Nedelnik J."/>
            <person name="Repkova J."/>
        </authorList>
    </citation>
    <scope>NUCLEOTIDE SEQUENCE [LARGE SCALE GENOMIC DNA]</scope>
    <source>
        <strain evidence="2">cv. 10/8</strain>
        <tissue evidence="1">Leaf</tissue>
    </source>
</reference>
<comment type="caution">
    <text evidence="1">The sequence shown here is derived from an EMBL/GenBank/DDBJ whole genome shotgun (WGS) entry which is preliminary data.</text>
</comment>
<organism evidence="1 2">
    <name type="scientific">Trifolium medium</name>
    <dbReference type="NCBI Taxonomy" id="97028"/>
    <lineage>
        <taxon>Eukaryota</taxon>
        <taxon>Viridiplantae</taxon>
        <taxon>Streptophyta</taxon>
        <taxon>Embryophyta</taxon>
        <taxon>Tracheophyta</taxon>
        <taxon>Spermatophyta</taxon>
        <taxon>Magnoliopsida</taxon>
        <taxon>eudicotyledons</taxon>
        <taxon>Gunneridae</taxon>
        <taxon>Pentapetalae</taxon>
        <taxon>rosids</taxon>
        <taxon>fabids</taxon>
        <taxon>Fabales</taxon>
        <taxon>Fabaceae</taxon>
        <taxon>Papilionoideae</taxon>
        <taxon>50 kb inversion clade</taxon>
        <taxon>NPAAA clade</taxon>
        <taxon>Hologalegina</taxon>
        <taxon>IRL clade</taxon>
        <taxon>Trifolieae</taxon>
        <taxon>Trifolium</taxon>
    </lineage>
</organism>
<dbReference type="AlphaFoldDB" id="A0A392TT62"/>
<protein>
    <submittedName>
        <fullName evidence="1">Uncharacterized protein</fullName>
    </submittedName>
</protein>
<feature type="non-terminal residue" evidence="1">
    <location>
        <position position="1"/>
    </location>
</feature>
<evidence type="ECO:0000313" key="2">
    <source>
        <dbReference type="Proteomes" id="UP000265520"/>
    </source>
</evidence>
<keyword evidence="2" id="KW-1185">Reference proteome</keyword>
<dbReference type="EMBL" id="LXQA010652167">
    <property type="protein sequence ID" value="MCI64262.1"/>
    <property type="molecule type" value="Genomic_DNA"/>
</dbReference>
<name>A0A392TT62_9FABA</name>
<evidence type="ECO:0000313" key="1">
    <source>
        <dbReference type="EMBL" id="MCI64262.1"/>
    </source>
</evidence>
<accession>A0A392TT62</accession>
<sequence length="26" mass="2757">VIRHFDGCKADLVVCDGAPDGKEKIA</sequence>
<proteinExistence type="predicted"/>